<evidence type="ECO:0000313" key="2">
    <source>
        <dbReference type="Proteomes" id="UP000541426"/>
    </source>
</evidence>
<name>A0A7W6DV28_9RHOB</name>
<protein>
    <submittedName>
        <fullName evidence="1">Uncharacterized protein</fullName>
    </submittedName>
</protein>
<dbReference type="EMBL" id="JACIEJ010000010">
    <property type="protein sequence ID" value="MBB3987462.1"/>
    <property type="molecule type" value="Genomic_DNA"/>
</dbReference>
<keyword evidence="2" id="KW-1185">Reference proteome</keyword>
<comment type="caution">
    <text evidence="1">The sequence shown here is derived from an EMBL/GenBank/DDBJ whole genome shotgun (WGS) entry which is preliminary data.</text>
</comment>
<gene>
    <name evidence="1" type="ORF">GGQ68_003809</name>
</gene>
<dbReference type="RefSeq" id="WP_281374900.1">
    <property type="nucleotide sequence ID" value="NZ_BAABBZ010000011.1"/>
</dbReference>
<dbReference type="Proteomes" id="UP000541426">
    <property type="component" value="Unassembled WGS sequence"/>
</dbReference>
<proteinExistence type="predicted"/>
<accession>A0A7W6DV28</accession>
<organism evidence="1 2">
    <name type="scientific">Sagittula marina</name>
    <dbReference type="NCBI Taxonomy" id="943940"/>
    <lineage>
        <taxon>Bacteria</taxon>
        <taxon>Pseudomonadati</taxon>
        <taxon>Pseudomonadota</taxon>
        <taxon>Alphaproteobacteria</taxon>
        <taxon>Rhodobacterales</taxon>
        <taxon>Roseobacteraceae</taxon>
        <taxon>Sagittula</taxon>
    </lineage>
</organism>
<dbReference type="AlphaFoldDB" id="A0A7W6DV28"/>
<sequence>MKAVILGILAAAVIGVGAWFVLNSLDLTTAQSHADDRSVRLD</sequence>
<reference evidence="1 2" key="1">
    <citation type="submission" date="2020-08" db="EMBL/GenBank/DDBJ databases">
        <title>Genomic Encyclopedia of Type Strains, Phase IV (KMG-IV): sequencing the most valuable type-strain genomes for metagenomic binning, comparative biology and taxonomic classification.</title>
        <authorList>
            <person name="Goeker M."/>
        </authorList>
    </citation>
    <scope>NUCLEOTIDE SEQUENCE [LARGE SCALE GENOMIC DNA]</scope>
    <source>
        <strain evidence="1 2">DSM 102235</strain>
    </source>
</reference>
<evidence type="ECO:0000313" key="1">
    <source>
        <dbReference type="EMBL" id="MBB3987462.1"/>
    </source>
</evidence>